<evidence type="ECO:0000256" key="4">
    <source>
        <dbReference type="ARBA" id="ARBA00022857"/>
    </source>
</evidence>
<dbReference type="InterPro" id="IPR058924">
    <property type="entry name" value="AGPR_dimerisation_dom"/>
</dbReference>
<protein>
    <recommendedName>
        <fullName evidence="6">Semialdehyde dehydrogenase NAD-binding domain-containing protein</fullName>
    </recommendedName>
</protein>
<dbReference type="GO" id="GO:0051287">
    <property type="term" value="F:NAD binding"/>
    <property type="evidence" value="ECO:0007669"/>
    <property type="project" value="InterPro"/>
</dbReference>
<keyword evidence="5" id="KW-0560">Oxidoreductase</keyword>
<dbReference type="Proteomes" id="UP000782241">
    <property type="component" value="Unassembled WGS sequence"/>
</dbReference>
<evidence type="ECO:0000256" key="5">
    <source>
        <dbReference type="ARBA" id="ARBA00023002"/>
    </source>
</evidence>
<dbReference type="NCBIfam" id="TIGR01850">
    <property type="entry name" value="argC"/>
    <property type="match status" value="1"/>
</dbReference>
<evidence type="ECO:0000256" key="3">
    <source>
        <dbReference type="ARBA" id="ARBA00022605"/>
    </source>
</evidence>
<gene>
    <name evidence="7" type="ORF">KAF25_004706</name>
</gene>
<keyword evidence="2" id="KW-0055">Arginine biosynthesis</keyword>
<dbReference type="GO" id="GO:0006526">
    <property type="term" value="P:L-arginine biosynthetic process"/>
    <property type="evidence" value="ECO:0007669"/>
    <property type="project" value="UniProtKB-KW"/>
</dbReference>
<dbReference type="FunFam" id="3.30.360.10:FF:000019">
    <property type="entry name" value="Bifunctional acetylglutamate kinase/N-acetyl-gamma-glutamyl-phosphate reductase"/>
    <property type="match status" value="1"/>
</dbReference>
<evidence type="ECO:0000313" key="8">
    <source>
        <dbReference type="Proteomes" id="UP000782241"/>
    </source>
</evidence>
<evidence type="ECO:0000256" key="2">
    <source>
        <dbReference type="ARBA" id="ARBA00022571"/>
    </source>
</evidence>
<proteinExistence type="inferred from homology"/>
<sequence>MLSTTSVAARAGARRVLGRCASIAPAVRPIRSFAGRQNSFAIAGMMSQQRRGYVATTNPNPPLGKKNATNENPSRIGLIGARGYTGSALVELLNNHPSIDLQHVSSRELAGQKLEGYTKRDVIYETLSPEDVAQLDSDGKVDCWILALPNGVCGPYVEALDQINSKSVIVDLSADYRWDEKWTYGLPELVKRSKIAQSNRIANPGCYATGAQIGLTGALDLIEGMPVIFGCSGYSGAGSKPNPRNNLEVLKDAIIPYSLTGHVHEREISAQLNHEVAFVPHVAGWFRGITLTLNIPLRKEMTSRDIRQLYQDRYAGEHLIKVVGEAPLVSAISGRHGVEIGGFAVDSTGKRVVIVVTIDNLAKGAATQCLQNMNLALGYNEYEGIPVM</sequence>
<dbReference type="SUPFAM" id="SSF51735">
    <property type="entry name" value="NAD(P)-binding Rossmann-fold domains"/>
    <property type="match status" value="1"/>
</dbReference>
<dbReference type="Gene3D" id="3.30.360.10">
    <property type="entry name" value="Dihydrodipicolinate Reductase, domain 2"/>
    <property type="match status" value="1"/>
</dbReference>
<evidence type="ECO:0000313" key="7">
    <source>
        <dbReference type="EMBL" id="KAG5662288.1"/>
    </source>
</evidence>
<dbReference type="Pfam" id="PF01118">
    <property type="entry name" value="Semialdhyde_dh"/>
    <property type="match status" value="1"/>
</dbReference>
<keyword evidence="8" id="KW-1185">Reference proteome</keyword>
<dbReference type="Gene3D" id="3.40.50.720">
    <property type="entry name" value="NAD(P)-binding Rossmann-like Domain"/>
    <property type="match status" value="1"/>
</dbReference>
<keyword evidence="3" id="KW-0028">Amino-acid biosynthesis</keyword>
<organism evidence="7 8">
    <name type="scientific">Fusarium avenaceum</name>
    <dbReference type="NCBI Taxonomy" id="40199"/>
    <lineage>
        <taxon>Eukaryota</taxon>
        <taxon>Fungi</taxon>
        <taxon>Dikarya</taxon>
        <taxon>Ascomycota</taxon>
        <taxon>Pezizomycotina</taxon>
        <taxon>Sordariomycetes</taxon>
        <taxon>Hypocreomycetidae</taxon>
        <taxon>Hypocreales</taxon>
        <taxon>Nectriaceae</taxon>
        <taxon>Fusarium</taxon>
        <taxon>Fusarium tricinctum species complex</taxon>
    </lineage>
</organism>
<dbReference type="Pfam" id="PF22698">
    <property type="entry name" value="Semialdhyde_dhC_1"/>
    <property type="match status" value="1"/>
</dbReference>
<dbReference type="EMBL" id="JAGPUO010000005">
    <property type="protein sequence ID" value="KAG5662288.1"/>
    <property type="molecule type" value="Genomic_DNA"/>
</dbReference>
<dbReference type="InterPro" id="IPR050085">
    <property type="entry name" value="AGPR"/>
</dbReference>
<dbReference type="SUPFAM" id="SSF55347">
    <property type="entry name" value="Glyceraldehyde-3-phosphate dehydrogenase-like, C-terminal domain"/>
    <property type="match status" value="1"/>
</dbReference>
<reference evidence="7" key="1">
    <citation type="submission" date="2021-04" db="EMBL/GenBank/DDBJ databases">
        <title>Draft genome of Fusarium avenaceum strain F156N33, isolated from an atmospheric sample in Virginia.</title>
        <authorList>
            <person name="Yang S."/>
            <person name="Vinatzer B.A."/>
            <person name="Coleman J."/>
        </authorList>
    </citation>
    <scope>NUCLEOTIDE SEQUENCE</scope>
    <source>
        <strain evidence="7">F156N33</strain>
    </source>
</reference>
<accession>A0A9P7H5S7</accession>
<dbReference type="GO" id="GO:0003942">
    <property type="term" value="F:N-acetyl-gamma-glutamyl-phosphate reductase activity"/>
    <property type="evidence" value="ECO:0007669"/>
    <property type="project" value="InterPro"/>
</dbReference>
<name>A0A9P7H5S7_9HYPO</name>
<feature type="domain" description="Semialdehyde dehydrogenase NAD-binding" evidence="6">
    <location>
        <begin position="75"/>
        <end position="197"/>
    </location>
</feature>
<dbReference type="CDD" id="cd24149">
    <property type="entry name" value="AGPR_N_ARG5_6_like"/>
    <property type="match status" value="1"/>
</dbReference>
<comment type="caution">
    <text evidence="7">The sequence shown here is derived from an EMBL/GenBank/DDBJ whole genome shotgun (WGS) entry which is preliminary data.</text>
</comment>
<evidence type="ECO:0000256" key="1">
    <source>
        <dbReference type="ARBA" id="ARBA00004862"/>
    </source>
</evidence>
<dbReference type="PANTHER" id="PTHR32338">
    <property type="entry name" value="N-ACETYL-GAMMA-GLUTAMYL-PHOSPHATE REDUCTASE, CHLOROPLASTIC-RELATED-RELATED"/>
    <property type="match status" value="1"/>
</dbReference>
<dbReference type="GO" id="GO:0070401">
    <property type="term" value="F:NADP+ binding"/>
    <property type="evidence" value="ECO:0007669"/>
    <property type="project" value="InterPro"/>
</dbReference>
<dbReference type="AlphaFoldDB" id="A0A9P7H5S7"/>
<keyword evidence="4" id="KW-0521">NADP</keyword>
<dbReference type="InterPro" id="IPR036291">
    <property type="entry name" value="NAD(P)-bd_dom_sf"/>
</dbReference>
<evidence type="ECO:0000259" key="6">
    <source>
        <dbReference type="SMART" id="SM00859"/>
    </source>
</evidence>
<dbReference type="SMART" id="SM00859">
    <property type="entry name" value="Semialdhyde_dh"/>
    <property type="match status" value="1"/>
</dbReference>
<dbReference type="CDD" id="cd23936">
    <property type="entry name" value="AGPR_C_ARG5_6_like"/>
    <property type="match status" value="1"/>
</dbReference>
<dbReference type="PANTHER" id="PTHR32338:SF10">
    <property type="entry name" value="N-ACETYL-GAMMA-GLUTAMYL-PHOSPHATE REDUCTASE, CHLOROPLASTIC-RELATED"/>
    <property type="match status" value="1"/>
</dbReference>
<dbReference type="InterPro" id="IPR000706">
    <property type="entry name" value="AGPR_type-1"/>
</dbReference>
<dbReference type="InterPro" id="IPR000534">
    <property type="entry name" value="Semialdehyde_DH_NAD-bd"/>
</dbReference>
<dbReference type="HAMAP" id="MF_00150">
    <property type="entry name" value="ArgC_type1"/>
    <property type="match status" value="1"/>
</dbReference>
<comment type="pathway">
    <text evidence="1">Amino-acid biosynthesis; L-arginine biosynthesis; N(2)-acetyl-L-ornithine from L-glutamate: step 3/4.</text>
</comment>